<keyword evidence="3" id="KW-1185">Reference proteome</keyword>
<name>A0ABS3KHD4_9PROT</name>
<dbReference type="EMBL" id="JACTNF010000020">
    <property type="protein sequence ID" value="MBO1076355.1"/>
    <property type="molecule type" value="Genomic_DNA"/>
</dbReference>
<evidence type="ECO:0000313" key="3">
    <source>
        <dbReference type="Proteomes" id="UP001518990"/>
    </source>
</evidence>
<feature type="compositionally biased region" description="Polar residues" evidence="1">
    <location>
        <begin position="68"/>
        <end position="79"/>
    </location>
</feature>
<feature type="region of interest" description="Disordered" evidence="1">
    <location>
        <begin position="1"/>
        <end position="32"/>
    </location>
</feature>
<dbReference type="RefSeq" id="WP_207449252.1">
    <property type="nucleotide sequence ID" value="NZ_CP061091.1"/>
</dbReference>
<sequence>MMQEKQGPAALDDAALEHVTGGTAGGNHWIDADGTEHRDVLAPIQVVSGNPPPEDDGFGLVPVAASPQAGTNTTTLSVPTSPPEPTGSSVILPLPELPTGSRITTLSEDEVQALRDALNRREPPSPHVGGETS</sequence>
<evidence type="ECO:0000256" key="1">
    <source>
        <dbReference type="SAM" id="MobiDB-lite"/>
    </source>
</evidence>
<proteinExistence type="predicted"/>
<dbReference type="Proteomes" id="UP001518990">
    <property type="component" value="Unassembled WGS sequence"/>
</dbReference>
<accession>A0ABS3KHD4</accession>
<protein>
    <submittedName>
        <fullName evidence="2">Uncharacterized protein</fullName>
    </submittedName>
</protein>
<comment type="caution">
    <text evidence="2">The sequence shown here is derived from an EMBL/GenBank/DDBJ whole genome shotgun (WGS) entry which is preliminary data.</text>
</comment>
<gene>
    <name evidence="2" type="ORF">IAI60_17220</name>
</gene>
<organism evidence="2 3">
    <name type="scientific">Roseomonas marmotae</name>
    <dbReference type="NCBI Taxonomy" id="2768161"/>
    <lineage>
        <taxon>Bacteria</taxon>
        <taxon>Pseudomonadati</taxon>
        <taxon>Pseudomonadota</taxon>
        <taxon>Alphaproteobacteria</taxon>
        <taxon>Acetobacterales</taxon>
        <taxon>Roseomonadaceae</taxon>
        <taxon>Roseomonas</taxon>
    </lineage>
</organism>
<evidence type="ECO:0000313" key="2">
    <source>
        <dbReference type="EMBL" id="MBO1076355.1"/>
    </source>
</evidence>
<reference evidence="2 3" key="1">
    <citation type="submission" date="2020-09" db="EMBL/GenBank/DDBJ databases">
        <title>Roseomonas.</title>
        <authorList>
            <person name="Zhu W."/>
        </authorList>
    </citation>
    <scope>NUCLEOTIDE SEQUENCE [LARGE SCALE GENOMIC DNA]</scope>
    <source>
        <strain evidence="2 3">1311</strain>
    </source>
</reference>
<feature type="region of interest" description="Disordered" evidence="1">
    <location>
        <begin position="47"/>
        <end position="105"/>
    </location>
</feature>